<reference evidence="3" key="1">
    <citation type="journal article" date="2015" name="Genome Announc.">
        <title>Genome sequence of the AIDS-associated pathogen Penicillium marneffei (ATCC18224) and its near taxonomic relative Talaromyces stipitatus (ATCC10500).</title>
        <authorList>
            <person name="Nierman W.C."/>
            <person name="Fedorova-Abrams N.D."/>
            <person name="Andrianopoulos A."/>
        </authorList>
    </citation>
    <scope>NUCLEOTIDE SEQUENCE [LARGE SCALE GENOMIC DNA]</scope>
    <source>
        <strain evidence="3">ATCC 18224 / CBS 334.59 / QM 7333</strain>
    </source>
</reference>
<dbReference type="VEuPathDB" id="FungiDB:PMAA_000810"/>
<keyword evidence="1" id="KW-1133">Transmembrane helix</keyword>
<evidence type="ECO:0000256" key="1">
    <source>
        <dbReference type="SAM" id="Phobius"/>
    </source>
</evidence>
<keyword evidence="3" id="KW-1185">Reference proteome</keyword>
<dbReference type="EMBL" id="DS995905">
    <property type="protein sequence ID" value="EEA19281.1"/>
    <property type="molecule type" value="Genomic_DNA"/>
</dbReference>
<sequence>MIKTESRHKPLNIGGALAKLSEFCIVVHRRGSLKPAEKKRAVAAINLANNDPLQDNARQQMYQKFLGKVKELVGLHAVVLCAVALGISAFLNMRDRAQLDLPYEIEKIQDRLYNETLEEITNILLKEASSSLAVTRDGSLSPTSQSIQTLAAETSSTPLRSQKSNSVSLDLNIKDLVDFFAEHHPGNPIQIECAFLGDPLPYIRLDFGRTGDLNARIEFSHPLATTFIHYTMKRRERMV</sequence>
<evidence type="ECO:0000313" key="2">
    <source>
        <dbReference type="EMBL" id="EEA19281.1"/>
    </source>
</evidence>
<dbReference type="AlphaFoldDB" id="B6QS96"/>
<name>B6QS96_TALMQ</name>
<dbReference type="Proteomes" id="UP000001294">
    <property type="component" value="Unassembled WGS sequence"/>
</dbReference>
<accession>B6QS96</accession>
<keyword evidence="1" id="KW-0472">Membrane</keyword>
<dbReference type="PhylomeDB" id="B6QS96"/>
<feature type="transmembrane region" description="Helical" evidence="1">
    <location>
        <begin position="72"/>
        <end position="91"/>
    </location>
</feature>
<gene>
    <name evidence="2" type="ORF">PMAA_000810</name>
</gene>
<evidence type="ECO:0000313" key="3">
    <source>
        <dbReference type="Proteomes" id="UP000001294"/>
    </source>
</evidence>
<keyword evidence="1" id="KW-0812">Transmembrane</keyword>
<protein>
    <submittedName>
        <fullName evidence="2">Uncharacterized protein</fullName>
    </submittedName>
</protein>
<proteinExistence type="predicted"/>
<organism evidence="2 3">
    <name type="scientific">Talaromyces marneffei (strain ATCC 18224 / CBS 334.59 / QM 7333)</name>
    <name type="common">Penicillium marneffei</name>
    <dbReference type="NCBI Taxonomy" id="441960"/>
    <lineage>
        <taxon>Eukaryota</taxon>
        <taxon>Fungi</taxon>
        <taxon>Dikarya</taxon>
        <taxon>Ascomycota</taxon>
        <taxon>Pezizomycotina</taxon>
        <taxon>Eurotiomycetes</taxon>
        <taxon>Eurotiomycetidae</taxon>
        <taxon>Eurotiales</taxon>
        <taxon>Trichocomaceae</taxon>
        <taxon>Talaromyces</taxon>
        <taxon>Talaromyces sect. Talaromyces</taxon>
    </lineage>
</organism>
<dbReference type="HOGENOM" id="CLU_1161484_0_0_1"/>